<accession>A0A6L6LD89</accession>
<reference evidence="1 2" key="1">
    <citation type="journal article" date="2019" name="Nat. Med.">
        <title>A library of human gut bacterial isolates paired with longitudinal multiomics data enables mechanistic microbiome research.</title>
        <authorList>
            <person name="Poyet M."/>
            <person name="Groussin M."/>
            <person name="Gibbons S.M."/>
            <person name="Avila-Pacheco J."/>
            <person name="Jiang X."/>
            <person name="Kearney S.M."/>
            <person name="Perrotta A.R."/>
            <person name="Berdy B."/>
            <person name="Zhao S."/>
            <person name="Lieberman T.D."/>
            <person name="Swanson P.K."/>
            <person name="Smith M."/>
            <person name="Roesemann S."/>
            <person name="Alexander J.E."/>
            <person name="Rich S.A."/>
            <person name="Livny J."/>
            <person name="Vlamakis H."/>
            <person name="Clish C."/>
            <person name="Bullock K."/>
            <person name="Deik A."/>
            <person name="Scott J."/>
            <person name="Pierce K.A."/>
            <person name="Xavier R.J."/>
            <person name="Alm E.J."/>
        </authorList>
    </citation>
    <scope>NUCLEOTIDE SEQUENCE [LARGE SCALE GENOMIC DNA]</scope>
    <source>
        <strain evidence="1 2">BIOML-A10</strain>
    </source>
</reference>
<sequence length="69" mass="7892">MNNSMTIKEYIDIPLLKSAVNELNMDIKNNPGLKYEIVGYSICKDETFSSTVSGILVRWEGTSFEKMRK</sequence>
<dbReference type="EMBL" id="WMZA01000003">
    <property type="protein sequence ID" value="MTR63208.1"/>
    <property type="molecule type" value="Genomic_DNA"/>
</dbReference>
<dbReference type="AlphaFoldDB" id="A0A6L6LD89"/>
<proteinExistence type="predicted"/>
<organism evidence="1 2">
    <name type="scientific">Streptococcus parasanguinis</name>
    <dbReference type="NCBI Taxonomy" id="1318"/>
    <lineage>
        <taxon>Bacteria</taxon>
        <taxon>Bacillati</taxon>
        <taxon>Bacillota</taxon>
        <taxon>Bacilli</taxon>
        <taxon>Lactobacillales</taxon>
        <taxon>Streptococcaceae</taxon>
        <taxon>Streptococcus</taxon>
    </lineage>
</organism>
<name>A0A6L6LD89_STRPA</name>
<comment type="caution">
    <text evidence="1">The sequence shown here is derived from an EMBL/GenBank/DDBJ whole genome shotgun (WGS) entry which is preliminary data.</text>
</comment>
<gene>
    <name evidence="1" type="ORF">GMC80_07700</name>
</gene>
<protein>
    <submittedName>
        <fullName evidence="1">Uncharacterized protein</fullName>
    </submittedName>
</protein>
<evidence type="ECO:0000313" key="1">
    <source>
        <dbReference type="EMBL" id="MTR63208.1"/>
    </source>
</evidence>
<evidence type="ECO:0000313" key="2">
    <source>
        <dbReference type="Proteomes" id="UP000462658"/>
    </source>
</evidence>
<dbReference type="Proteomes" id="UP000462658">
    <property type="component" value="Unassembled WGS sequence"/>
</dbReference>
<dbReference type="RefSeq" id="WP_155167818.1">
    <property type="nucleotide sequence ID" value="NZ_WMYU01000001.1"/>
</dbReference>